<dbReference type="SUPFAM" id="SSF53474">
    <property type="entry name" value="alpha/beta-Hydrolases"/>
    <property type="match status" value="1"/>
</dbReference>
<dbReference type="Proteomes" id="UP001590950">
    <property type="component" value="Unassembled WGS sequence"/>
</dbReference>
<feature type="domain" description="Serine aminopeptidase S33" evidence="2">
    <location>
        <begin position="135"/>
        <end position="328"/>
    </location>
</feature>
<organism evidence="3 4">
    <name type="scientific">Stereocaulon virgatum</name>
    <dbReference type="NCBI Taxonomy" id="373712"/>
    <lineage>
        <taxon>Eukaryota</taxon>
        <taxon>Fungi</taxon>
        <taxon>Dikarya</taxon>
        <taxon>Ascomycota</taxon>
        <taxon>Pezizomycotina</taxon>
        <taxon>Lecanoromycetes</taxon>
        <taxon>OSLEUM clade</taxon>
        <taxon>Lecanoromycetidae</taxon>
        <taxon>Lecanorales</taxon>
        <taxon>Lecanorineae</taxon>
        <taxon>Stereocaulaceae</taxon>
        <taxon>Stereocaulon</taxon>
    </lineage>
</organism>
<evidence type="ECO:0000256" key="1">
    <source>
        <dbReference type="SAM" id="SignalP"/>
    </source>
</evidence>
<dbReference type="InterPro" id="IPR029058">
    <property type="entry name" value="AB_hydrolase_fold"/>
</dbReference>
<sequence length="385" mass="41381">MHPHTLFPLLLFLIPTVTSCPIDNDCYIPPGASCKNFMIPVTTASDNYAWVGPKWNDDFGFIDFASVASSRTDAGFPLPLGAPVSQTAKYMIGATFCTPALAGKNSGKVLLATHGLGFDRTYWNPGCKPDQYNFVQYAINEGYSVFFYDRLGVGVSDKISGWLNQINIQVSVLSQLIASLRANQNTLLPKAPESITLVGHSFGSYMINALLAIEPSAADAAIMTGYGLVGADARIVLEGFGPRVANIQSQKFSAFDAGYITTRDVISNINNFFKAPAYEHDVAVFSEATKQPFAVSELVSLTSSLLKLNAKDYKGPALVISGEFDYIVCGGYCPGELSASFNPLFTGSKGFETYVQPAVGHGLNFHKNATGAFGVIFEYLGKNGI</sequence>
<evidence type="ECO:0000259" key="2">
    <source>
        <dbReference type="Pfam" id="PF12146"/>
    </source>
</evidence>
<keyword evidence="1" id="KW-0732">Signal</keyword>
<accession>A0ABR3ZWR4</accession>
<gene>
    <name evidence="3" type="ORF">N7G274_009265</name>
</gene>
<dbReference type="EMBL" id="JBEFKJ010000035">
    <property type="protein sequence ID" value="KAL2038045.1"/>
    <property type="molecule type" value="Genomic_DNA"/>
</dbReference>
<dbReference type="Gene3D" id="3.40.50.1820">
    <property type="entry name" value="alpha/beta hydrolase"/>
    <property type="match status" value="1"/>
</dbReference>
<comment type="caution">
    <text evidence="3">The sequence shown here is derived from an EMBL/GenBank/DDBJ whole genome shotgun (WGS) entry which is preliminary data.</text>
</comment>
<proteinExistence type="predicted"/>
<feature type="signal peptide" evidence="1">
    <location>
        <begin position="1"/>
        <end position="19"/>
    </location>
</feature>
<evidence type="ECO:0000313" key="3">
    <source>
        <dbReference type="EMBL" id="KAL2038045.1"/>
    </source>
</evidence>
<dbReference type="Pfam" id="PF12146">
    <property type="entry name" value="Hydrolase_4"/>
    <property type="match status" value="1"/>
</dbReference>
<dbReference type="InterPro" id="IPR022742">
    <property type="entry name" value="Hydrolase_4"/>
</dbReference>
<name>A0ABR3ZWR4_9LECA</name>
<keyword evidence="4" id="KW-1185">Reference proteome</keyword>
<evidence type="ECO:0000313" key="4">
    <source>
        <dbReference type="Proteomes" id="UP001590950"/>
    </source>
</evidence>
<feature type="chain" id="PRO_5047365020" description="Serine aminopeptidase S33 domain-containing protein" evidence="1">
    <location>
        <begin position="20"/>
        <end position="385"/>
    </location>
</feature>
<protein>
    <recommendedName>
        <fullName evidence="2">Serine aminopeptidase S33 domain-containing protein</fullName>
    </recommendedName>
</protein>
<reference evidence="3 4" key="1">
    <citation type="submission" date="2024-09" db="EMBL/GenBank/DDBJ databases">
        <title>Rethinking Asexuality: The Enigmatic Case of Functional Sexual Genes in Lepraria (Stereocaulaceae).</title>
        <authorList>
            <person name="Doellman M."/>
            <person name="Sun Y."/>
            <person name="Barcenas-Pena A."/>
            <person name="Lumbsch H.T."/>
            <person name="Grewe F."/>
        </authorList>
    </citation>
    <scope>NUCLEOTIDE SEQUENCE [LARGE SCALE GENOMIC DNA]</scope>
    <source>
        <strain evidence="3 4">Mercado 3170</strain>
    </source>
</reference>